<evidence type="ECO:0000313" key="2">
    <source>
        <dbReference type="EMBL" id="HIU43149.1"/>
    </source>
</evidence>
<dbReference type="AlphaFoldDB" id="A0A9D1LKI0"/>
<proteinExistence type="predicted"/>
<dbReference type="PANTHER" id="PTHR47619:SF1">
    <property type="entry name" value="EXODEOXYRIBONUCLEASE WALJ"/>
    <property type="match status" value="1"/>
</dbReference>
<accession>A0A9D1LKI0</accession>
<dbReference type="Pfam" id="PF12706">
    <property type="entry name" value="Lactamase_B_2"/>
    <property type="match status" value="1"/>
</dbReference>
<evidence type="ECO:0000313" key="3">
    <source>
        <dbReference type="Proteomes" id="UP000824073"/>
    </source>
</evidence>
<dbReference type="InterPro" id="IPR036866">
    <property type="entry name" value="RibonucZ/Hydroxyglut_hydro"/>
</dbReference>
<reference evidence="2" key="2">
    <citation type="journal article" date="2021" name="PeerJ">
        <title>Extensive microbial diversity within the chicken gut microbiome revealed by metagenomics and culture.</title>
        <authorList>
            <person name="Gilroy R."/>
            <person name="Ravi A."/>
            <person name="Getino M."/>
            <person name="Pursley I."/>
            <person name="Horton D.L."/>
            <person name="Alikhan N.F."/>
            <person name="Baker D."/>
            <person name="Gharbi K."/>
            <person name="Hall N."/>
            <person name="Watson M."/>
            <person name="Adriaenssens E.M."/>
            <person name="Foster-Nyarko E."/>
            <person name="Jarju S."/>
            <person name="Secka A."/>
            <person name="Antonio M."/>
            <person name="Oren A."/>
            <person name="Chaudhuri R.R."/>
            <person name="La Ragione R."/>
            <person name="Hildebrand F."/>
            <person name="Pallen M.J."/>
        </authorList>
    </citation>
    <scope>NUCLEOTIDE SEQUENCE</scope>
    <source>
        <strain evidence="2">CHK191-8634</strain>
    </source>
</reference>
<dbReference type="EMBL" id="DVMR01000028">
    <property type="protein sequence ID" value="HIU43149.1"/>
    <property type="molecule type" value="Genomic_DNA"/>
</dbReference>
<sequence length="258" mass="27183">MHYFCTLASGSSGNAALYVSGDACILVDAGTNCKTIRTALAALDLKPADLTDILITHTHSDHVSALPVLLGHTGARLWCSAGAHGELCAVAGDERPQPLEVGCEYEISGVCVRAFATLHDSPGSVGYILGEGQSAVGHCTDLGCVTDEVMDALSGVPTLVIESNHDVDLLRSGPYPYFLKKRILSDTGHLSNHSCACALETLVQKGARRVVLAHLSEKNNTPRHADAESRLALYRLGAQDDVSLTVAPKRGLCGPLML</sequence>
<organism evidence="2 3">
    <name type="scientific">Candidatus Ventrousia excrementavium</name>
    <dbReference type="NCBI Taxonomy" id="2840961"/>
    <lineage>
        <taxon>Bacteria</taxon>
        <taxon>Bacillati</taxon>
        <taxon>Bacillota</taxon>
        <taxon>Clostridia</taxon>
        <taxon>Eubacteriales</taxon>
        <taxon>Clostridiaceae</taxon>
        <taxon>Clostridiaceae incertae sedis</taxon>
        <taxon>Candidatus Ventrousia</taxon>
    </lineage>
</organism>
<reference evidence="2" key="1">
    <citation type="submission" date="2020-10" db="EMBL/GenBank/DDBJ databases">
        <authorList>
            <person name="Gilroy R."/>
        </authorList>
    </citation>
    <scope>NUCLEOTIDE SEQUENCE</scope>
    <source>
        <strain evidence="2">CHK191-8634</strain>
    </source>
</reference>
<evidence type="ECO:0000259" key="1">
    <source>
        <dbReference type="SMART" id="SM00849"/>
    </source>
</evidence>
<dbReference type="Proteomes" id="UP000824073">
    <property type="component" value="Unassembled WGS sequence"/>
</dbReference>
<dbReference type="InterPro" id="IPR052533">
    <property type="entry name" value="WalJ/YycJ-like"/>
</dbReference>
<protein>
    <submittedName>
        <fullName evidence="2">MBL fold metallo-hydrolase</fullName>
    </submittedName>
</protein>
<dbReference type="SUPFAM" id="SSF56281">
    <property type="entry name" value="Metallo-hydrolase/oxidoreductase"/>
    <property type="match status" value="1"/>
</dbReference>
<dbReference type="InterPro" id="IPR001279">
    <property type="entry name" value="Metallo-B-lactamas"/>
</dbReference>
<dbReference type="Gene3D" id="3.60.15.10">
    <property type="entry name" value="Ribonuclease Z/Hydroxyacylglutathione hydrolase-like"/>
    <property type="match status" value="1"/>
</dbReference>
<dbReference type="SMART" id="SM00849">
    <property type="entry name" value="Lactamase_B"/>
    <property type="match status" value="1"/>
</dbReference>
<gene>
    <name evidence="2" type="ORF">IAB67_02500</name>
</gene>
<name>A0A9D1LKI0_9CLOT</name>
<dbReference type="PANTHER" id="PTHR47619">
    <property type="entry name" value="METALLO-HYDROLASE YYCJ-RELATED"/>
    <property type="match status" value="1"/>
</dbReference>
<feature type="domain" description="Metallo-beta-lactamase" evidence="1">
    <location>
        <begin position="12"/>
        <end position="214"/>
    </location>
</feature>
<comment type="caution">
    <text evidence="2">The sequence shown here is derived from an EMBL/GenBank/DDBJ whole genome shotgun (WGS) entry which is preliminary data.</text>
</comment>